<dbReference type="PANTHER" id="PTHR24179:SF18">
    <property type="entry name" value="PROTEIN PHOSPHATASE 1 REGULATORY SUBUNIT 12B"/>
    <property type="match status" value="1"/>
</dbReference>
<dbReference type="PROSITE" id="PS50088">
    <property type="entry name" value="ANK_REPEAT"/>
    <property type="match status" value="4"/>
</dbReference>
<dbReference type="Proteomes" id="UP000539920">
    <property type="component" value="Unassembled WGS sequence"/>
</dbReference>
<dbReference type="GO" id="GO:0019208">
    <property type="term" value="F:phosphatase regulator activity"/>
    <property type="evidence" value="ECO:0007669"/>
    <property type="project" value="InterPro"/>
</dbReference>
<evidence type="ECO:0000313" key="8">
    <source>
        <dbReference type="EMBL" id="NXM17857.1"/>
    </source>
</evidence>
<feature type="compositionally biased region" description="Basic and acidic residues" evidence="6">
    <location>
        <begin position="814"/>
        <end position="823"/>
    </location>
</feature>
<dbReference type="Gene3D" id="1.25.40.20">
    <property type="entry name" value="Ankyrin repeat-containing domain"/>
    <property type="match status" value="2"/>
</dbReference>
<feature type="compositionally biased region" description="Basic and acidic residues" evidence="6">
    <location>
        <begin position="385"/>
        <end position="394"/>
    </location>
</feature>
<dbReference type="InterPro" id="IPR036770">
    <property type="entry name" value="Ankyrin_rpt-contain_sf"/>
</dbReference>
<dbReference type="SMART" id="SM00248">
    <property type="entry name" value="ANK"/>
    <property type="match status" value="4"/>
</dbReference>
<keyword evidence="4 5" id="KW-0040">ANK repeat</keyword>
<feature type="compositionally biased region" description="Basic residues" evidence="6">
    <location>
        <begin position="687"/>
        <end position="697"/>
    </location>
</feature>
<dbReference type="GO" id="GO:0031672">
    <property type="term" value="C:A band"/>
    <property type="evidence" value="ECO:0007669"/>
    <property type="project" value="TreeGrafter"/>
</dbReference>
<dbReference type="InterPro" id="IPR002110">
    <property type="entry name" value="Ankyrin_rpt"/>
</dbReference>
<feature type="compositionally biased region" description="Low complexity" evidence="6">
    <location>
        <begin position="741"/>
        <end position="756"/>
    </location>
</feature>
<dbReference type="PIRSF" id="PIRSF038141">
    <property type="entry name" value="PP1_12ABC_vert"/>
    <property type="match status" value="1"/>
</dbReference>
<dbReference type="Pfam" id="PF13637">
    <property type="entry name" value="Ank_4"/>
    <property type="match status" value="1"/>
</dbReference>
<dbReference type="Pfam" id="PF15898">
    <property type="entry name" value="PRKG1_interact"/>
    <property type="match status" value="1"/>
</dbReference>
<feature type="region of interest" description="Disordered" evidence="6">
    <location>
        <begin position="247"/>
        <end position="450"/>
    </location>
</feature>
<gene>
    <name evidence="8" type="primary">Ppp1r12b</name>
    <name evidence="8" type="ORF">PLONIG_R10345</name>
</gene>
<name>A0A7L0YN25_9PASE</name>
<proteinExistence type="predicted"/>
<dbReference type="Gene3D" id="6.10.140.390">
    <property type="match status" value="1"/>
</dbReference>
<feature type="compositionally biased region" description="Basic and acidic residues" evidence="6">
    <location>
        <begin position="560"/>
        <end position="591"/>
    </location>
</feature>
<keyword evidence="2" id="KW-0963">Cytoplasm</keyword>
<feature type="compositionally biased region" description="Basic residues" evidence="6">
    <location>
        <begin position="537"/>
        <end position="547"/>
    </location>
</feature>
<feature type="compositionally biased region" description="Basic and acidic residues" evidence="6">
    <location>
        <begin position="829"/>
        <end position="841"/>
    </location>
</feature>
<feature type="repeat" description="ANK" evidence="5">
    <location>
        <begin position="153"/>
        <end position="185"/>
    </location>
</feature>
<dbReference type="PROSITE" id="PS50297">
    <property type="entry name" value="ANK_REP_REGION"/>
    <property type="match status" value="2"/>
</dbReference>
<comment type="caution">
    <text evidence="8">The sequence shown here is derived from an EMBL/GenBank/DDBJ whole genome shotgun (WGS) entry which is preliminary data.</text>
</comment>
<evidence type="ECO:0000256" key="1">
    <source>
        <dbReference type="ARBA" id="ARBA00004496"/>
    </source>
</evidence>
<accession>A0A7L0YN25</accession>
<dbReference type="InterPro" id="IPR017401">
    <property type="entry name" value="MYPT1/MYPT2/Mbs85"/>
</dbReference>
<dbReference type="GO" id="GO:0007165">
    <property type="term" value="P:signal transduction"/>
    <property type="evidence" value="ECO:0007669"/>
    <property type="project" value="InterPro"/>
</dbReference>
<feature type="compositionally biased region" description="Basic and acidic residues" evidence="6">
    <location>
        <begin position="668"/>
        <end position="686"/>
    </location>
</feature>
<feature type="region of interest" description="Disordered" evidence="6">
    <location>
        <begin position="499"/>
        <end position="625"/>
    </location>
</feature>
<organism evidence="8 9">
    <name type="scientific">Ploceus nigricollis</name>
    <dbReference type="NCBI Taxonomy" id="441696"/>
    <lineage>
        <taxon>Eukaryota</taxon>
        <taxon>Metazoa</taxon>
        <taxon>Chordata</taxon>
        <taxon>Craniata</taxon>
        <taxon>Vertebrata</taxon>
        <taxon>Euteleostomi</taxon>
        <taxon>Archelosauria</taxon>
        <taxon>Archosauria</taxon>
        <taxon>Dinosauria</taxon>
        <taxon>Saurischia</taxon>
        <taxon>Theropoda</taxon>
        <taxon>Coelurosauria</taxon>
        <taxon>Aves</taxon>
        <taxon>Neognathae</taxon>
        <taxon>Neoaves</taxon>
        <taxon>Telluraves</taxon>
        <taxon>Australaves</taxon>
        <taxon>Passeriformes</taxon>
        <taxon>Passeroidea</taxon>
        <taxon>Ploceidae</taxon>
        <taxon>Ploceinae</taxon>
        <taxon>Ploceus</taxon>
    </lineage>
</organism>
<dbReference type="Pfam" id="PF12796">
    <property type="entry name" value="Ank_2"/>
    <property type="match status" value="1"/>
</dbReference>
<feature type="compositionally biased region" description="Basic and acidic residues" evidence="6">
    <location>
        <begin position="328"/>
        <end position="337"/>
    </location>
</feature>
<dbReference type="FunFam" id="1.25.40.20:FF:000004">
    <property type="entry name" value="Phosphatase 1 regulatory subunit 12A"/>
    <property type="match status" value="1"/>
</dbReference>
<feature type="compositionally biased region" description="Acidic residues" evidence="6">
    <location>
        <begin position="266"/>
        <end position="278"/>
    </location>
</feature>
<dbReference type="SUPFAM" id="SSF48403">
    <property type="entry name" value="Ankyrin repeat"/>
    <property type="match status" value="1"/>
</dbReference>
<reference evidence="8 9" key="1">
    <citation type="submission" date="2019-09" db="EMBL/GenBank/DDBJ databases">
        <title>Bird 10,000 Genomes (B10K) Project - Family phase.</title>
        <authorList>
            <person name="Zhang G."/>
        </authorList>
    </citation>
    <scope>NUCLEOTIDE SEQUENCE [LARGE SCALE GENOMIC DNA]</scope>
    <source>
        <strain evidence="8">B10K-DU-001-79</strain>
        <tissue evidence="8">Muscle</tissue>
    </source>
</reference>
<protein>
    <submittedName>
        <fullName evidence="8">MYPT2 phosphatase</fullName>
    </submittedName>
</protein>
<comment type="subcellular location">
    <subcellularLocation>
        <location evidence="1">Cytoplasm</location>
    </subcellularLocation>
</comment>
<feature type="compositionally biased region" description="Low complexity" evidence="6">
    <location>
        <begin position="369"/>
        <end position="381"/>
    </location>
</feature>
<feature type="non-terminal residue" evidence="8">
    <location>
        <position position="1"/>
    </location>
</feature>
<sequence length="878" mass="98650">QACIDENLDMVKFLVENGANVNQQDNEGWTPLHAVASCGYLNIAEYLISHGANVAAVNSEGEVPSDIAEEAAMKDLLLEQVKKQGVDLELSRKEEEQQMLQDARQWLNSGRIEDIKQPRTGATALHVAAAKGYSEVMRLLIQAGFNLNVQDNDGWTPLHAAAHWGVKEACSILAEALCDMDIRNKLGQTPFDVADEGLVEHLEMLQKKQTVLRSEKETRNKLIEADMNGKPQNRLFANKEKILYEEDTLKSMETEEENKDSSSSSSEEEEAEDEVSESDAEKESERKEEPFANHSSRESRPSITEQVPPPEPNSFTASARRFLAVFRHKSDEQKDESPSSWRLGLRKTGSHNMLSEVTATREAQRDKTSSIYRSSSSPRISALLDNKEKDRDNKSYLATIVPRRLSSTSDTEEKENRESAVNLVRSGSYTRQPWREEPKGNEAPHSGAPTTYVSTYLKRAPFRQQTDSAVEKNTEGSCASTPLGVITNHAVLGAANGTGNAGAASAPGKDLSAEEARERRRSYLTPVRDEEAESLRKARSRQARQTRRSTQGVTLTDLQEAERTFSRSRAERQAQEPQGDRAEDSGDRPESRALWGRSADDETVYRRLRGPAQPDKPTTPVSSSTAAPLLYTSSYLTRTNKYLGLDSVNPADFRAAGTEMEKNGMYQEKCEDQDSDDRSLNKQSIRERRRPKERRRGTGIIFSTQDDEDEVDGNEEVKETRVSETVYLNHWLEAATNPTTSDSSYSDRASGRSSAYSRRENRLAGLSSRAEEESNRDYKKLYESALSENQKLKSKLQEAQLELADIKAKLEKAAQQKQEKTSDRSSMLEMEKREKRALERKLSEMEEEMKILTELKSDNQRLKDENGALIRVISKLSK</sequence>
<feature type="repeat" description="ANK" evidence="5">
    <location>
        <begin position="120"/>
        <end position="152"/>
    </location>
</feature>
<feature type="non-terminal residue" evidence="8">
    <location>
        <position position="878"/>
    </location>
</feature>
<evidence type="ECO:0000256" key="2">
    <source>
        <dbReference type="ARBA" id="ARBA00022490"/>
    </source>
</evidence>
<dbReference type="GO" id="GO:0004857">
    <property type="term" value="F:enzyme inhibitor activity"/>
    <property type="evidence" value="ECO:0007669"/>
    <property type="project" value="TreeGrafter"/>
</dbReference>
<dbReference type="CDD" id="cd21944">
    <property type="entry name" value="IPD_MYPT1"/>
    <property type="match status" value="1"/>
</dbReference>
<dbReference type="InterPro" id="IPR051226">
    <property type="entry name" value="PP1_Regulatory_Subunit"/>
</dbReference>
<feature type="compositionally biased region" description="Basic and acidic residues" evidence="6">
    <location>
        <begin position="527"/>
        <end position="536"/>
    </location>
</feature>
<feature type="domain" description="cGMP-dependent protein kinase interacting" evidence="7">
    <location>
        <begin position="777"/>
        <end position="878"/>
    </location>
</feature>
<feature type="region of interest" description="Disordered" evidence="6">
    <location>
        <begin position="733"/>
        <end position="776"/>
    </location>
</feature>
<evidence type="ECO:0000313" key="9">
    <source>
        <dbReference type="Proteomes" id="UP000539920"/>
    </source>
</evidence>
<evidence type="ECO:0000259" key="7">
    <source>
        <dbReference type="Pfam" id="PF15898"/>
    </source>
</evidence>
<feature type="compositionally biased region" description="Low complexity" evidence="6">
    <location>
        <begin position="499"/>
        <end position="508"/>
    </location>
</feature>
<feature type="repeat" description="ANK" evidence="5">
    <location>
        <begin position="1"/>
        <end position="26"/>
    </location>
</feature>
<dbReference type="EMBL" id="VXBC01007884">
    <property type="protein sequence ID" value="NXM17857.1"/>
    <property type="molecule type" value="Genomic_DNA"/>
</dbReference>
<feature type="compositionally biased region" description="Basic and acidic residues" evidence="6">
    <location>
        <begin position="279"/>
        <end position="300"/>
    </location>
</feature>
<feature type="repeat" description="ANK" evidence="5">
    <location>
        <begin position="27"/>
        <end position="59"/>
    </location>
</feature>
<feature type="region of interest" description="Disordered" evidence="6">
    <location>
        <begin position="814"/>
        <end position="841"/>
    </location>
</feature>
<evidence type="ECO:0000256" key="5">
    <source>
        <dbReference type="PROSITE-ProRule" id="PRU00023"/>
    </source>
</evidence>
<evidence type="ECO:0000256" key="4">
    <source>
        <dbReference type="ARBA" id="ARBA00023043"/>
    </source>
</evidence>
<dbReference type="GO" id="GO:0019901">
    <property type="term" value="F:protein kinase binding"/>
    <property type="evidence" value="ECO:0007669"/>
    <property type="project" value="InterPro"/>
</dbReference>
<evidence type="ECO:0000256" key="3">
    <source>
        <dbReference type="ARBA" id="ARBA00022737"/>
    </source>
</evidence>
<dbReference type="PANTHER" id="PTHR24179">
    <property type="entry name" value="PROTEIN PHOSPHATASE 1 REGULATORY SUBUNIT 12"/>
    <property type="match status" value="1"/>
</dbReference>
<dbReference type="InterPro" id="IPR031775">
    <property type="entry name" value="PRKG1_interact"/>
</dbReference>
<dbReference type="GO" id="GO:0030018">
    <property type="term" value="C:Z disc"/>
    <property type="evidence" value="ECO:0007669"/>
    <property type="project" value="TreeGrafter"/>
</dbReference>
<keyword evidence="9" id="KW-1185">Reference proteome</keyword>
<dbReference type="AlphaFoldDB" id="A0A7L0YN25"/>
<dbReference type="FunFam" id="1.25.40.20:FF:000898">
    <property type="entry name" value="Protein phosphatase 1 regulatory subunit 12A"/>
    <property type="match status" value="1"/>
</dbReference>
<keyword evidence="3" id="KW-0677">Repeat</keyword>
<feature type="region of interest" description="Disordered" evidence="6">
    <location>
        <begin position="664"/>
        <end position="700"/>
    </location>
</feature>
<dbReference type="Gene3D" id="6.10.250.1820">
    <property type="match status" value="1"/>
</dbReference>
<feature type="compositionally biased region" description="Basic and acidic residues" evidence="6">
    <location>
        <begin position="433"/>
        <end position="442"/>
    </location>
</feature>
<evidence type="ECO:0000256" key="6">
    <source>
        <dbReference type="SAM" id="MobiDB-lite"/>
    </source>
</evidence>